<dbReference type="GO" id="GO:0008168">
    <property type="term" value="F:methyltransferase activity"/>
    <property type="evidence" value="ECO:0007669"/>
    <property type="project" value="UniProtKB-KW"/>
</dbReference>
<name>A0ABR8U725_9BACL</name>
<comment type="caution">
    <text evidence="3">The sequence shown here is derived from an EMBL/GenBank/DDBJ whole genome shotgun (WGS) entry which is preliminary data.</text>
</comment>
<organism evidence="3 4">
    <name type="scientific">Sporosarcina quadrami</name>
    <dbReference type="NCBI Taxonomy" id="2762234"/>
    <lineage>
        <taxon>Bacteria</taxon>
        <taxon>Bacillati</taxon>
        <taxon>Bacillota</taxon>
        <taxon>Bacilli</taxon>
        <taxon>Bacillales</taxon>
        <taxon>Caryophanaceae</taxon>
        <taxon>Sporosarcina</taxon>
    </lineage>
</organism>
<protein>
    <submittedName>
        <fullName evidence="3">Methyltransferase domain-containing protein</fullName>
    </submittedName>
</protein>
<dbReference type="PANTHER" id="PTHR43460:SF1">
    <property type="entry name" value="METHYLTRANSFERASE TYPE 11 DOMAIN-CONTAINING PROTEIN"/>
    <property type="match status" value="1"/>
</dbReference>
<evidence type="ECO:0000313" key="3">
    <source>
        <dbReference type="EMBL" id="MBD7983840.1"/>
    </source>
</evidence>
<dbReference type="SUPFAM" id="SSF53335">
    <property type="entry name" value="S-adenosyl-L-methionine-dependent methyltransferases"/>
    <property type="match status" value="1"/>
</dbReference>
<accession>A0ABR8U725</accession>
<proteinExistence type="predicted"/>
<dbReference type="Gene3D" id="3.40.50.150">
    <property type="entry name" value="Vaccinia Virus protein VP39"/>
    <property type="match status" value="1"/>
</dbReference>
<dbReference type="EMBL" id="JACSQN010000003">
    <property type="protein sequence ID" value="MBD7983840.1"/>
    <property type="molecule type" value="Genomic_DNA"/>
</dbReference>
<dbReference type="Pfam" id="PF21302">
    <property type="entry name" value="Zn_ribbon_RlmA"/>
    <property type="match status" value="1"/>
</dbReference>
<gene>
    <name evidence="3" type="ORF">H9649_04540</name>
</gene>
<dbReference type="InterPro" id="IPR029063">
    <property type="entry name" value="SAM-dependent_MTases_sf"/>
</dbReference>
<dbReference type="InterPro" id="IPR016718">
    <property type="entry name" value="rRNA_m1G-MeTrfase_A_prd"/>
</dbReference>
<dbReference type="Pfam" id="PF13649">
    <property type="entry name" value="Methyltransf_25"/>
    <property type="match status" value="1"/>
</dbReference>
<feature type="domain" description="23S rRNA (guanine(745)-N(1))-methyltransferase N-terminal" evidence="2">
    <location>
        <begin position="20"/>
        <end position="58"/>
    </location>
</feature>
<dbReference type="RefSeq" id="WP_191693529.1">
    <property type="nucleotide sequence ID" value="NZ_JACSQN010000003.1"/>
</dbReference>
<dbReference type="GO" id="GO:0032259">
    <property type="term" value="P:methylation"/>
    <property type="evidence" value="ECO:0007669"/>
    <property type="project" value="UniProtKB-KW"/>
</dbReference>
<dbReference type="InterPro" id="IPR052939">
    <property type="entry name" value="23S_rRNA_MeTrnsfrase_RlmA"/>
</dbReference>
<reference evidence="3 4" key="1">
    <citation type="submission" date="2020-08" db="EMBL/GenBank/DDBJ databases">
        <title>A Genomic Blueprint of the Chicken Gut Microbiome.</title>
        <authorList>
            <person name="Gilroy R."/>
            <person name="Ravi A."/>
            <person name="Getino M."/>
            <person name="Pursley I."/>
            <person name="Horton D.L."/>
            <person name="Alikhan N.-F."/>
            <person name="Baker D."/>
            <person name="Gharbi K."/>
            <person name="Hall N."/>
            <person name="Watson M."/>
            <person name="Adriaenssens E.M."/>
            <person name="Foster-Nyarko E."/>
            <person name="Jarju S."/>
            <person name="Secka A."/>
            <person name="Antonio M."/>
            <person name="Oren A."/>
            <person name="Chaudhuri R."/>
            <person name="La Ragione R.M."/>
            <person name="Hildebrand F."/>
            <person name="Pallen M.J."/>
        </authorList>
    </citation>
    <scope>NUCLEOTIDE SEQUENCE [LARGE SCALE GENOMIC DNA]</scope>
    <source>
        <strain evidence="3 4">Sa2YVA2</strain>
    </source>
</reference>
<dbReference type="InterPro" id="IPR041698">
    <property type="entry name" value="Methyltransf_25"/>
</dbReference>
<dbReference type="Proteomes" id="UP000626786">
    <property type="component" value="Unassembled WGS sequence"/>
</dbReference>
<dbReference type="PIRSF" id="PIRSF018249">
    <property type="entry name" value="MyrA_prd"/>
    <property type="match status" value="1"/>
</dbReference>
<dbReference type="PANTHER" id="PTHR43460">
    <property type="entry name" value="METHYLTRANSFERASE"/>
    <property type="match status" value="1"/>
</dbReference>
<evidence type="ECO:0000313" key="4">
    <source>
        <dbReference type="Proteomes" id="UP000626786"/>
    </source>
</evidence>
<sequence length="287" mass="31998">MKLSKKMQNVKVMENNERLFSCPICSSEMMLEDQVRFVCTNGHSFDLAKSGYVNLAPQAHTTKYDKTLFEARTAVMSSGFFEPIIHKLVEQVIQQIGHVDNPVILDAGCGEGTHLSMMHAQLPGEAVGIGIDLAKEGIVTASKMYPGFIWSVADLAAMPFRDEQIDVILNVLSPANFAEFTRLLKPGGAVVKVVPESGYLKELREVFYEGKPQKEESDPVGRFAEHFDSVQSERVTYTFELPEGLLSPLIHMTPLAWGAGVEKIEEALRMGIREITIDLRVIWGIRR</sequence>
<keyword evidence="3" id="KW-0489">Methyltransferase</keyword>
<keyword evidence="4" id="KW-1185">Reference proteome</keyword>
<feature type="domain" description="Methyltransferase" evidence="1">
    <location>
        <begin position="104"/>
        <end position="188"/>
    </location>
</feature>
<dbReference type="CDD" id="cd02440">
    <property type="entry name" value="AdoMet_MTases"/>
    <property type="match status" value="1"/>
</dbReference>
<keyword evidence="3" id="KW-0808">Transferase</keyword>
<evidence type="ECO:0000259" key="1">
    <source>
        <dbReference type="Pfam" id="PF13649"/>
    </source>
</evidence>
<dbReference type="InterPro" id="IPR048647">
    <property type="entry name" value="RlmA_N"/>
</dbReference>
<evidence type="ECO:0000259" key="2">
    <source>
        <dbReference type="Pfam" id="PF21302"/>
    </source>
</evidence>